<dbReference type="Pfam" id="PF09423">
    <property type="entry name" value="PhoD"/>
    <property type="match status" value="1"/>
</dbReference>
<dbReference type="InterPro" id="IPR006311">
    <property type="entry name" value="TAT_signal"/>
</dbReference>
<keyword evidence="4" id="KW-1185">Reference proteome</keyword>
<dbReference type="KEGG" id="cik:H0194_05055"/>
<dbReference type="Gene3D" id="2.60.40.380">
    <property type="entry name" value="Purple acid phosphatase-like, N-terminal"/>
    <property type="match status" value="1"/>
</dbReference>
<dbReference type="Proteomes" id="UP000515743">
    <property type="component" value="Chromosome"/>
</dbReference>
<dbReference type="InterPro" id="IPR018946">
    <property type="entry name" value="PhoD-like_MPP"/>
</dbReference>
<dbReference type="CDD" id="cd07389">
    <property type="entry name" value="MPP_PhoD"/>
    <property type="match status" value="1"/>
</dbReference>
<dbReference type="InterPro" id="IPR052900">
    <property type="entry name" value="Phospholipid_Metab_Enz"/>
</dbReference>
<evidence type="ECO:0000259" key="1">
    <source>
        <dbReference type="Pfam" id="PF09423"/>
    </source>
</evidence>
<organism evidence="3 4">
    <name type="scientific">Corynebacterium incognita</name>
    <dbReference type="NCBI Taxonomy" id="2754725"/>
    <lineage>
        <taxon>Bacteria</taxon>
        <taxon>Bacillati</taxon>
        <taxon>Actinomycetota</taxon>
        <taxon>Actinomycetes</taxon>
        <taxon>Mycobacteriales</taxon>
        <taxon>Corynebacteriaceae</taxon>
        <taxon>Corynebacterium</taxon>
    </lineage>
</organism>
<evidence type="ECO:0000313" key="3">
    <source>
        <dbReference type="EMBL" id="QNE90343.1"/>
    </source>
</evidence>
<feature type="domain" description="Phospholipase D N-terminal" evidence="2">
    <location>
        <begin position="74"/>
        <end position="170"/>
    </location>
</feature>
<reference evidence="3 4" key="1">
    <citation type="submission" date="2020-07" db="EMBL/GenBank/DDBJ databases">
        <title>Complete genome and description of Corynebacterium incognita strain Marseille-Q3630 sp. nov.</title>
        <authorList>
            <person name="Boxberger M."/>
        </authorList>
    </citation>
    <scope>NUCLEOTIDE SEQUENCE [LARGE SCALE GENOMIC DNA]</scope>
    <source>
        <strain evidence="3 4">Marseille-Q3630</strain>
    </source>
</reference>
<proteinExistence type="predicted"/>
<dbReference type="RefSeq" id="WP_185176716.1">
    <property type="nucleotide sequence ID" value="NZ_CP059404.1"/>
</dbReference>
<dbReference type="PANTHER" id="PTHR43606:SF2">
    <property type="entry name" value="ALKALINE PHOSPHATASE FAMILY PROTEIN (AFU_ORTHOLOGUE AFUA_5G03860)"/>
    <property type="match status" value="1"/>
</dbReference>
<accession>A0A7G7CRX7</accession>
<dbReference type="SUPFAM" id="SSF56300">
    <property type="entry name" value="Metallo-dependent phosphatases"/>
    <property type="match status" value="1"/>
</dbReference>
<dbReference type="AlphaFoldDB" id="A0A7G7CRX7"/>
<dbReference type="InterPro" id="IPR038607">
    <property type="entry name" value="PhoD-like_sf"/>
</dbReference>
<dbReference type="InterPro" id="IPR029052">
    <property type="entry name" value="Metallo-depent_PP-like"/>
</dbReference>
<dbReference type="Pfam" id="PF16655">
    <property type="entry name" value="PhoD_N"/>
    <property type="match status" value="1"/>
</dbReference>
<dbReference type="Gene3D" id="3.60.21.70">
    <property type="entry name" value="PhoD-like phosphatase"/>
    <property type="match status" value="1"/>
</dbReference>
<gene>
    <name evidence="3" type="ORF">H0194_05055</name>
</gene>
<dbReference type="EMBL" id="CP059404">
    <property type="protein sequence ID" value="QNE90343.1"/>
    <property type="molecule type" value="Genomic_DNA"/>
</dbReference>
<evidence type="ECO:0000259" key="2">
    <source>
        <dbReference type="Pfam" id="PF16655"/>
    </source>
</evidence>
<evidence type="ECO:0000313" key="4">
    <source>
        <dbReference type="Proteomes" id="UP000515743"/>
    </source>
</evidence>
<sequence>MSKGEESGRRRGGRRRLTRRKLFGGTFLAGAGAMASATLNPGNANDLQVMGDAELDKLHQPQPYTVAEHHPFMHGVASGDPLQTSVVLWTRVTPASECAPGTGVGEDVQVTWELCEDPEFSGRVRRGVTTTGPDKDYTVHVDPFELEPGTEYFYRFRFRDATSAVGRTRTAPRKTSRLRCAVTSCANFEAGYFGAYGDIARRARAGHVDVVLHMGDYIYEYASGEAPGKHGVVRPHVPTWTITTLADYRSRYGHYRRDVELQAAHASAPWVVTWDDHEIANDAYEAGAEEHNPHIHGTWSQRQSAAMQAYFEWLPVRAPNPSKGGHLYRSFGFGDLVDLHMLDLRTYRSAPGTMRPKRRDEHRTMMGTEQFQWLSIQLATSTAQWNLVGTSVMVANLNVVGLDEDTRNPLTKLVGETVPFNADQWDGFTADRARLLEQIQRSEQRTVFVTGDIHSEWAIDVEHNGEHVAAELVTSSVTAPNLDEFFNLPEGNAISRRAERYLRGANPHVGHVNLDAHGYALLDVTEDNITFSWRRVEDIAVAGSAVTTAGSVTYDGAYLQN</sequence>
<name>A0A7G7CRX7_9CORY</name>
<dbReference type="InterPro" id="IPR032093">
    <property type="entry name" value="PhoD_N"/>
</dbReference>
<dbReference type="PANTHER" id="PTHR43606">
    <property type="entry name" value="PHOSPHATASE, PUTATIVE (AFU_ORTHOLOGUE AFUA_6G08710)-RELATED"/>
    <property type="match status" value="1"/>
</dbReference>
<feature type="domain" description="PhoD-like phosphatase metallophosphatase" evidence="1">
    <location>
        <begin position="181"/>
        <end position="533"/>
    </location>
</feature>
<protein>
    <submittedName>
        <fullName evidence="3">Alkaline phosphatase D family protein</fullName>
    </submittedName>
</protein>
<dbReference type="PROSITE" id="PS51318">
    <property type="entry name" value="TAT"/>
    <property type="match status" value="1"/>
</dbReference>